<accession>A0AAU8H167</accession>
<name>A0AAU8H167_9BACT</name>
<gene>
    <name evidence="1" type="ORF">V4D31_08765</name>
</gene>
<dbReference type="EMBL" id="CP144374">
    <property type="protein sequence ID" value="XCH48420.1"/>
    <property type="molecule type" value="Genomic_DNA"/>
</dbReference>
<reference evidence="1" key="1">
    <citation type="submission" date="2024-01" db="EMBL/GenBank/DDBJ databases">
        <title>The first autotrophic representatives of the genus Thermodesulfovibrio.</title>
        <authorList>
            <person name="Maltseva A.I."/>
            <person name="Elcheninov A.G."/>
            <person name="Kublanov I.V."/>
            <person name="Lebedinsky A.V."/>
            <person name="Frolov E.N."/>
        </authorList>
    </citation>
    <scope>NUCLEOTIDE SEQUENCE</scope>
    <source>
        <strain evidence="1">3462-1</strain>
    </source>
</reference>
<sequence>MDGLKRINRDEFINNKRNYLIAKHYLGRALEGILMIGNHFLSRLGAKTKDYQEIILNFG</sequence>
<organism evidence="1">
    <name type="scientific">Thermodesulfovibrio obliviosus</name>
    <dbReference type="NCBI Taxonomy" id="3118332"/>
    <lineage>
        <taxon>Bacteria</taxon>
        <taxon>Pseudomonadati</taxon>
        <taxon>Nitrospirota</taxon>
        <taxon>Thermodesulfovibrionia</taxon>
        <taxon>Thermodesulfovibrionales</taxon>
        <taxon>Thermodesulfovibrionaceae</taxon>
        <taxon>Thermodesulfovibrio</taxon>
    </lineage>
</organism>
<proteinExistence type="predicted"/>
<dbReference type="InterPro" id="IPR037038">
    <property type="entry name" value="HepT-like_sf"/>
</dbReference>
<dbReference type="KEGG" id="tob:V4D31_08765"/>
<protein>
    <recommendedName>
        <fullName evidence="2">DUF86 domain-containing protein</fullName>
    </recommendedName>
</protein>
<dbReference type="Gene3D" id="1.20.120.580">
    <property type="entry name" value="bsu32300-like"/>
    <property type="match status" value="1"/>
</dbReference>
<dbReference type="RefSeq" id="WP_353686062.1">
    <property type="nucleotide sequence ID" value="NZ_CP144374.1"/>
</dbReference>
<dbReference type="AlphaFoldDB" id="A0AAU8H167"/>
<evidence type="ECO:0008006" key="2">
    <source>
        <dbReference type="Google" id="ProtNLM"/>
    </source>
</evidence>
<evidence type="ECO:0000313" key="1">
    <source>
        <dbReference type="EMBL" id="XCH48420.1"/>
    </source>
</evidence>